<accession>A0A4R6YKU5</accession>
<protein>
    <submittedName>
        <fullName evidence="2">Uncharacterized protein</fullName>
    </submittedName>
</protein>
<keyword evidence="3" id="KW-1185">Reference proteome</keyword>
<evidence type="ECO:0000313" key="2">
    <source>
        <dbReference type="EMBL" id="TDR37754.1"/>
    </source>
</evidence>
<dbReference type="AlphaFoldDB" id="A0A4R6YKU5"/>
<evidence type="ECO:0000256" key="1">
    <source>
        <dbReference type="SAM" id="MobiDB-lite"/>
    </source>
</evidence>
<comment type="caution">
    <text evidence="2">The sequence shown here is derived from an EMBL/GenBank/DDBJ whole genome shotgun (WGS) entry which is preliminary data.</text>
</comment>
<gene>
    <name evidence="2" type="ORF">DFR29_12451</name>
</gene>
<sequence length="52" mass="5332">MTTVLQSSETDDDRVTSSDNGGETCDSARFLEGYSDGGTRSAGGIVRSPASS</sequence>
<name>A0A4R6YKU5_9GAMM</name>
<reference evidence="2 3" key="1">
    <citation type="submission" date="2019-03" db="EMBL/GenBank/DDBJ databases">
        <title>Genomic Encyclopedia of Type Strains, Phase IV (KMG-IV): sequencing the most valuable type-strain genomes for metagenomic binning, comparative biology and taxonomic classification.</title>
        <authorList>
            <person name="Goeker M."/>
        </authorList>
    </citation>
    <scope>NUCLEOTIDE SEQUENCE [LARGE SCALE GENOMIC DNA]</scope>
    <source>
        <strain evidence="2 3">DSM 21667</strain>
    </source>
</reference>
<proteinExistence type="predicted"/>
<evidence type="ECO:0000313" key="3">
    <source>
        <dbReference type="Proteomes" id="UP000295293"/>
    </source>
</evidence>
<dbReference type="EMBL" id="SNZH01000024">
    <property type="protein sequence ID" value="TDR37754.1"/>
    <property type="molecule type" value="Genomic_DNA"/>
</dbReference>
<feature type="region of interest" description="Disordered" evidence="1">
    <location>
        <begin position="1"/>
        <end position="52"/>
    </location>
</feature>
<dbReference type="Proteomes" id="UP000295293">
    <property type="component" value="Unassembled WGS sequence"/>
</dbReference>
<organism evidence="2 3">
    <name type="scientific">Tahibacter aquaticus</name>
    <dbReference type="NCBI Taxonomy" id="520092"/>
    <lineage>
        <taxon>Bacteria</taxon>
        <taxon>Pseudomonadati</taxon>
        <taxon>Pseudomonadota</taxon>
        <taxon>Gammaproteobacteria</taxon>
        <taxon>Lysobacterales</taxon>
        <taxon>Rhodanobacteraceae</taxon>
        <taxon>Tahibacter</taxon>
    </lineage>
</organism>